<dbReference type="EMBL" id="SMKI01000270">
    <property type="protein sequence ID" value="TDC71864.1"/>
    <property type="molecule type" value="Genomic_DNA"/>
</dbReference>
<dbReference type="Proteomes" id="UP000295345">
    <property type="component" value="Unassembled WGS sequence"/>
</dbReference>
<dbReference type="RefSeq" id="WP_132820034.1">
    <property type="nucleotide sequence ID" value="NZ_SMKI01000270.1"/>
</dbReference>
<evidence type="ECO:0008006" key="3">
    <source>
        <dbReference type="Google" id="ProtNLM"/>
    </source>
</evidence>
<sequence length="67" mass="7365">MGFRRALPVPPVLADGELRRPSVPALFLLGARGAMHHPHEVADRLDGLVPSDRPDLVIDRILHITGR</sequence>
<evidence type="ECO:0000313" key="2">
    <source>
        <dbReference type="Proteomes" id="UP000295345"/>
    </source>
</evidence>
<organism evidence="1 2">
    <name type="scientific">Streptomyces hainanensis</name>
    <dbReference type="NCBI Taxonomy" id="402648"/>
    <lineage>
        <taxon>Bacteria</taxon>
        <taxon>Bacillati</taxon>
        <taxon>Actinomycetota</taxon>
        <taxon>Actinomycetes</taxon>
        <taxon>Kitasatosporales</taxon>
        <taxon>Streptomycetaceae</taxon>
        <taxon>Streptomyces</taxon>
    </lineage>
</organism>
<proteinExistence type="predicted"/>
<comment type="caution">
    <text evidence="1">The sequence shown here is derived from an EMBL/GenBank/DDBJ whole genome shotgun (WGS) entry which is preliminary data.</text>
</comment>
<name>A0A4R4T8S9_9ACTN</name>
<gene>
    <name evidence="1" type="ORF">E1283_23025</name>
</gene>
<dbReference type="AlphaFoldDB" id="A0A4R4T8S9"/>
<accession>A0A4R4T8S9</accession>
<evidence type="ECO:0000313" key="1">
    <source>
        <dbReference type="EMBL" id="TDC71864.1"/>
    </source>
</evidence>
<dbReference type="OrthoDB" id="5513277at2"/>
<keyword evidence="2" id="KW-1185">Reference proteome</keyword>
<protein>
    <recommendedName>
        <fullName evidence="3">Alpha/beta hydrolase</fullName>
    </recommendedName>
</protein>
<reference evidence="1 2" key="1">
    <citation type="submission" date="2019-03" db="EMBL/GenBank/DDBJ databases">
        <title>Draft genome sequences of novel Actinobacteria.</title>
        <authorList>
            <person name="Sahin N."/>
            <person name="Ay H."/>
            <person name="Saygin H."/>
        </authorList>
    </citation>
    <scope>NUCLEOTIDE SEQUENCE [LARGE SCALE GENOMIC DNA]</scope>
    <source>
        <strain evidence="1 2">DSM 41900</strain>
    </source>
</reference>